<evidence type="ECO:0000313" key="1">
    <source>
        <dbReference type="EMBL" id="PCR99232.1"/>
    </source>
</evidence>
<accession>A0A2A5RJF4</accession>
<comment type="caution">
    <text evidence="1">The sequence shown here is derived from an EMBL/GenBank/DDBJ whole genome shotgun (WGS) entry which is preliminary data.</text>
</comment>
<keyword evidence="2" id="KW-1185">Reference proteome</keyword>
<gene>
    <name evidence="1" type="ORF">RT41_GL000423</name>
</gene>
<name>A0A2A5RJF4_9LACT</name>
<sequence length="60" mass="6951">MKLQTQNISDLKQAVALVNKVRIDLLLTNKHDNHALIHVRDSLNNQIEHLIQLDKLTNEE</sequence>
<dbReference type="AlphaFoldDB" id="A0A2A5RJF4"/>
<proteinExistence type="predicted"/>
<dbReference type="Proteomes" id="UP000218181">
    <property type="component" value="Unassembled WGS sequence"/>
</dbReference>
<evidence type="ECO:0000313" key="2">
    <source>
        <dbReference type="Proteomes" id="UP000218181"/>
    </source>
</evidence>
<dbReference type="RefSeq" id="WP_054639802.1">
    <property type="nucleotide sequence ID" value="NZ_BBAL01000012.1"/>
</dbReference>
<organism evidence="1 2">
    <name type="scientific">Lactococcus fujiensis JCM 16395</name>
    <dbReference type="NCBI Taxonomy" id="1291764"/>
    <lineage>
        <taxon>Bacteria</taxon>
        <taxon>Bacillati</taxon>
        <taxon>Bacillota</taxon>
        <taxon>Bacilli</taxon>
        <taxon>Lactobacillales</taxon>
        <taxon>Streptococcaceae</taxon>
        <taxon>Lactococcus</taxon>
    </lineage>
</organism>
<protein>
    <submittedName>
        <fullName evidence="1">Uncharacterized protein</fullName>
    </submittedName>
</protein>
<reference evidence="1 2" key="1">
    <citation type="submission" date="2014-12" db="EMBL/GenBank/DDBJ databases">
        <title>Draft genome sequences of 10 type strains of Lactococcus.</title>
        <authorList>
            <person name="Sun Z."/>
            <person name="Zhong Z."/>
            <person name="Liu W."/>
            <person name="Zhang W."/>
            <person name="Zhang H."/>
        </authorList>
    </citation>
    <scope>NUCLEOTIDE SEQUENCE [LARGE SCALE GENOMIC DNA]</scope>
    <source>
        <strain evidence="1 2">JCM 16395</strain>
    </source>
</reference>
<dbReference type="EMBL" id="JXJU01000010">
    <property type="protein sequence ID" value="PCR99232.1"/>
    <property type="molecule type" value="Genomic_DNA"/>
</dbReference>